<feature type="compositionally biased region" description="Low complexity" evidence="1">
    <location>
        <begin position="410"/>
        <end position="425"/>
    </location>
</feature>
<dbReference type="OrthoDB" id="2432162at2759"/>
<evidence type="ECO:0000313" key="2">
    <source>
        <dbReference type="EMBL" id="RHZ84516.1"/>
    </source>
</evidence>
<evidence type="ECO:0000313" key="3">
    <source>
        <dbReference type="Proteomes" id="UP000266861"/>
    </source>
</evidence>
<gene>
    <name evidence="2" type="ORF">Glove_80g12</name>
</gene>
<accession>A0A397JEY0</accession>
<feature type="region of interest" description="Disordered" evidence="1">
    <location>
        <begin position="368"/>
        <end position="391"/>
    </location>
</feature>
<reference evidence="2 3" key="1">
    <citation type="submission" date="2018-08" db="EMBL/GenBank/DDBJ databases">
        <title>Genome and evolution of the arbuscular mycorrhizal fungus Diversispora epigaea (formerly Glomus versiforme) and its bacterial endosymbionts.</title>
        <authorList>
            <person name="Sun X."/>
            <person name="Fei Z."/>
            <person name="Harrison M."/>
        </authorList>
    </citation>
    <scope>NUCLEOTIDE SEQUENCE [LARGE SCALE GENOMIC DNA]</scope>
    <source>
        <strain evidence="2 3">IT104</strain>
    </source>
</reference>
<proteinExistence type="predicted"/>
<feature type="region of interest" description="Disordered" evidence="1">
    <location>
        <begin position="410"/>
        <end position="439"/>
    </location>
</feature>
<evidence type="ECO:0000256" key="1">
    <source>
        <dbReference type="SAM" id="MobiDB-lite"/>
    </source>
</evidence>
<feature type="compositionally biased region" description="Basic and acidic residues" evidence="1">
    <location>
        <begin position="368"/>
        <end position="378"/>
    </location>
</feature>
<dbReference type="Proteomes" id="UP000266861">
    <property type="component" value="Unassembled WGS sequence"/>
</dbReference>
<name>A0A397JEY0_9GLOM</name>
<feature type="compositionally biased region" description="Polar residues" evidence="1">
    <location>
        <begin position="45"/>
        <end position="63"/>
    </location>
</feature>
<keyword evidence="3" id="KW-1185">Reference proteome</keyword>
<dbReference type="EMBL" id="PQFF01000076">
    <property type="protein sequence ID" value="RHZ84516.1"/>
    <property type="molecule type" value="Genomic_DNA"/>
</dbReference>
<feature type="compositionally biased region" description="Basic and acidic residues" evidence="1">
    <location>
        <begin position="8"/>
        <end position="44"/>
    </location>
</feature>
<organism evidence="2 3">
    <name type="scientific">Diversispora epigaea</name>
    <dbReference type="NCBI Taxonomy" id="1348612"/>
    <lineage>
        <taxon>Eukaryota</taxon>
        <taxon>Fungi</taxon>
        <taxon>Fungi incertae sedis</taxon>
        <taxon>Mucoromycota</taxon>
        <taxon>Glomeromycotina</taxon>
        <taxon>Glomeromycetes</taxon>
        <taxon>Diversisporales</taxon>
        <taxon>Diversisporaceae</taxon>
        <taxon>Diversispora</taxon>
    </lineage>
</organism>
<protein>
    <submittedName>
        <fullName evidence="2">Uncharacterized protein</fullName>
    </submittedName>
</protein>
<feature type="region of interest" description="Disordered" evidence="1">
    <location>
        <begin position="1"/>
        <end position="110"/>
    </location>
</feature>
<feature type="compositionally biased region" description="Low complexity" evidence="1">
    <location>
        <begin position="74"/>
        <end position="88"/>
    </location>
</feature>
<sequence length="520" mass="58193">MLTIKSSENTELRNENTELRNENAKLRQDIEGHETRITKLEQGEKSITNVSQSSVNSNDTPEQIVSRCDDTPVSDISDNISNSNKSNNLPALDISVDTSNSGNTPDLSSEPILAQSKLPEDIIDDDTAETLDFVERKYKERVSEEIMERIKEKKLRDQNLSSSEEVVPEISAGGPCQNTHRKKGAEKIVQLIADGIQDDAQSGVEITLCDEIPAGSPCQDSSTVPLFSLAQLFDKATDAEYGAIRANQEEILRWYYYGEGFLIQVRVVIQDGNGKIGEKKAKGIVYDKILEYLSILRKKRSEDTGLQLPEISRKYLQGKTQKAVKIYKLFENLGTYKIKYITTYSANSISELTNDKIQEIIDSFTKQESHHMIQKDESSTPEISAGAPCQNSEDMISEEVKSLPETEISISTESHVSDSSSSKLSQENNPEISHKVSRSAEVSVSSNPIHDHVYFRNKTLLRYSGLYKTIITEKNDYYGIIEGSLCPMCKQSHEDGKSVKGRYEAGSYFIKCGKHEIEIV</sequence>
<dbReference type="AlphaFoldDB" id="A0A397JEY0"/>
<feature type="compositionally biased region" description="Polar residues" evidence="1">
    <location>
        <begin position="96"/>
        <end position="107"/>
    </location>
</feature>
<comment type="caution">
    <text evidence="2">The sequence shown here is derived from an EMBL/GenBank/DDBJ whole genome shotgun (WGS) entry which is preliminary data.</text>
</comment>